<evidence type="ECO:0000313" key="3">
    <source>
        <dbReference type="Proteomes" id="UP000308133"/>
    </source>
</evidence>
<evidence type="ECO:0000313" key="2">
    <source>
        <dbReference type="EMBL" id="TKX23125.1"/>
    </source>
</evidence>
<evidence type="ECO:0000256" key="1">
    <source>
        <dbReference type="SAM" id="MobiDB-lite"/>
    </source>
</evidence>
<dbReference type="AlphaFoldDB" id="A0A4U7B0I9"/>
<gene>
    <name evidence="2" type="ORF">C1H76_4673</name>
</gene>
<proteinExistence type="predicted"/>
<comment type="caution">
    <text evidence="2">The sequence shown here is derived from an EMBL/GenBank/DDBJ whole genome shotgun (WGS) entry which is preliminary data.</text>
</comment>
<reference evidence="2 3" key="1">
    <citation type="submission" date="2018-02" db="EMBL/GenBank/DDBJ databases">
        <title>Draft genome sequences of Elsinoe sp., causing black scab on jojoba.</title>
        <authorList>
            <person name="Stodart B."/>
            <person name="Jeffress S."/>
            <person name="Ash G."/>
            <person name="Arun Chinnappa K."/>
        </authorList>
    </citation>
    <scope>NUCLEOTIDE SEQUENCE [LARGE SCALE GENOMIC DNA]</scope>
    <source>
        <strain evidence="2 3">Hillstone_2</strain>
    </source>
</reference>
<accession>A0A4U7B0I9</accession>
<organism evidence="2 3">
    <name type="scientific">Elsinoe australis</name>
    <dbReference type="NCBI Taxonomy" id="40998"/>
    <lineage>
        <taxon>Eukaryota</taxon>
        <taxon>Fungi</taxon>
        <taxon>Dikarya</taxon>
        <taxon>Ascomycota</taxon>
        <taxon>Pezizomycotina</taxon>
        <taxon>Dothideomycetes</taxon>
        <taxon>Dothideomycetidae</taxon>
        <taxon>Myriangiales</taxon>
        <taxon>Elsinoaceae</taxon>
        <taxon>Elsinoe</taxon>
    </lineage>
</organism>
<dbReference type="Proteomes" id="UP000308133">
    <property type="component" value="Unassembled WGS sequence"/>
</dbReference>
<feature type="region of interest" description="Disordered" evidence="1">
    <location>
        <begin position="216"/>
        <end position="261"/>
    </location>
</feature>
<sequence length="261" mass="30819">MLREEASPCTYKDIRFGFSNVVEDVFLELEEGSTTPLPTLVALPYNFITSVELEIAVISDYKESLTKLMEDLDYGERLTDFRVICLALIWKERAYKASTAVIEMFPKLRMSQIAHYSDDNASKDYNEQDVYGLERKRYYKIHQLDENDKDSAEKWEKAFIESKEKLKKPIPKSWNWGWTKDREQILEREREERLRWNCDEGFCLHTPMNKNGCCYNSWPSESEREEDEEDDEEDDGDGEDEESEEDQDDEASAEDEENEED</sequence>
<protein>
    <submittedName>
        <fullName evidence="2">Uncharacterized protein</fullName>
    </submittedName>
</protein>
<dbReference type="EMBL" id="PTQR01000057">
    <property type="protein sequence ID" value="TKX23125.1"/>
    <property type="molecule type" value="Genomic_DNA"/>
</dbReference>
<name>A0A4U7B0I9_9PEZI</name>
<feature type="compositionally biased region" description="Acidic residues" evidence="1">
    <location>
        <begin position="223"/>
        <end position="261"/>
    </location>
</feature>